<dbReference type="InterPro" id="IPR011045">
    <property type="entry name" value="N2O_reductase_N"/>
</dbReference>
<dbReference type="InterPro" id="IPR051200">
    <property type="entry name" value="Host-pathogen_enzymatic-act"/>
</dbReference>
<evidence type="ECO:0000256" key="2">
    <source>
        <dbReference type="SAM" id="MobiDB-lite"/>
    </source>
</evidence>
<dbReference type="Proteomes" id="UP000473014">
    <property type="component" value="Unassembled WGS sequence"/>
</dbReference>
<dbReference type="Gene3D" id="2.130.10.10">
    <property type="entry name" value="YVTN repeat-like/Quinoprotein amine dehydrogenase"/>
    <property type="match status" value="2"/>
</dbReference>
<sequence>MTTAPSSPHRPSPRRRSRVIAGGAVALVLAATAAVPATAAPADTSAGQAGAGLNEVMFVGNNWEGTADVIESTGDYARVGRVNVIPDKAERLWEIHLNPVRLAFYLGIRQTVGEGHDQYVDDMYSTPDGSAVVVSRPSFADVVSIDLATGGINWRFPVSGFRSDHMAISPDGRKVAVSASTSNTVHVLDIVTGKELGSFGTGDKPHENVFTDGGRYIWNMSIGEVNNALDAPWLDWTKGDRRITIADANTFETVRVVDMRERLDAFGRDDLSDSVRPVAFTPDESTLYFQVSFFNGFLEYDVAADRITRSKELPKNPETDEDRTTWVNDSRHHGMSMDPRGDKLCVAGTMDDYATVVDRKTLREGPLVPVSKPYWATVSGDGRHCVVSESGADRVSVIDFATGRKVRSVPVGDHPQRVRVGHVPAGWTGPSGS</sequence>
<gene>
    <name evidence="4" type="ORF">F0L17_11015</name>
</gene>
<feature type="signal peptide" evidence="3">
    <location>
        <begin position="1"/>
        <end position="39"/>
    </location>
</feature>
<comment type="cofactor">
    <cofactor evidence="1">
        <name>Cu cation</name>
        <dbReference type="ChEBI" id="CHEBI:23378"/>
    </cofactor>
</comment>
<dbReference type="AlphaFoldDB" id="A0A6G2BC50"/>
<dbReference type="PANTHER" id="PTHR47197">
    <property type="entry name" value="PROTEIN NIRF"/>
    <property type="match status" value="1"/>
</dbReference>
<protein>
    <submittedName>
        <fullName evidence="4">YncE family protein</fullName>
    </submittedName>
</protein>
<accession>A0A6G2BC50</accession>
<proteinExistence type="predicted"/>
<feature type="compositionally biased region" description="Basic and acidic residues" evidence="2">
    <location>
        <begin position="311"/>
        <end position="332"/>
    </location>
</feature>
<evidence type="ECO:0000256" key="1">
    <source>
        <dbReference type="ARBA" id="ARBA00001935"/>
    </source>
</evidence>
<dbReference type="RefSeq" id="WP_155070943.1">
    <property type="nucleotide sequence ID" value="NZ_WIXO01000001.1"/>
</dbReference>
<keyword evidence="5" id="KW-1185">Reference proteome</keyword>
<evidence type="ECO:0000313" key="4">
    <source>
        <dbReference type="EMBL" id="MTE19649.1"/>
    </source>
</evidence>
<dbReference type="InterPro" id="IPR006311">
    <property type="entry name" value="TAT_signal"/>
</dbReference>
<comment type="caution">
    <text evidence="4">The sequence shown here is derived from an EMBL/GenBank/DDBJ whole genome shotgun (WGS) entry which is preliminary data.</text>
</comment>
<evidence type="ECO:0000313" key="5">
    <source>
        <dbReference type="Proteomes" id="UP000473014"/>
    </source>
</evidence>
<keyword evidence="3" id="KW-0732">Signal</keyword>
<feature type="chain" id="PRO_5038645645" evidence="3">
    <location>
        <begin position="40"/>
        <end position="433"/>
    </location>
</feature>
<dbReference type="OrthoDB" id="62864at2"/>
<dbReference type="PANTHER" id="PTHR47197:SF3">
    <property type="entry name" value="DIHYDRO-HEME D1 DEHYDROGENASE"/>
    <property type="match status" value="1"/>
</dbReference>
<dbReference type="SUPFAM" id="SSF50974">
    <property type="entry name" value="Nitrous oxide reductase, N-terminal domain"/>
    <property type="match status" value="1"/>
</dbReference>
<feature type="region of interest" description="Disordered" evidence="2">
    <location>
        <begin position="311"/>
        <end position="340"/>
    </location>
</feature>
<dbReference type="InterPro" id="IPR015943">
    <property type="entry name" value="WD40/YVTN_repeat-like_dom_sf"/>
</dbReference>
<dbReference type="PROSITE" id="PS51318">
    <property type="entry name" value="TAT"/>
    <property type="match status" value="1"/>
</dbReference>
<reference evidence="4 5" key="1">
    <citation type="submission" date="2019-11" db="EMBL/GenBank/DDBJ databases">
        <authorList>
            <person name="Yuan L."/>
        </authorList>
    </citation>
    <scope>NUCLEOTIDE SEQUENCE [LARGE SCALE GENOMIC DNA]</scope>
    <source>
        <strain evidence="4 5">TRM43335</strain>
    </source>
</reference>
<organism evidence="4 5">
    <name type="scientific">Streptomyces taklimakanensis</name>
    <dbReference type="NCBI Taxonomy" id="2569853"/>
    <lineage>
        <taxon>Bacteria</taxon>
        <taxon>Bacillati</taxon>
        <taxon>Actinomycetota</taxon>
        <taxon>Actinomycetes</taxon>
        <taxon>Kitasatosporales</taxon>
        <taxon>Streptomycetaceae</taxon>
        <taxon>Streptomyces</taxon>
    </lineage>
</organism>
<dbReference type="EMBL" id="WIXO01000001">
    <property type="protein sequence ID" value="MTE19649.1"/>
    <property type="molecule type" value="Genomic_DNA"/>
</dbReference>
<name>A0A6G2BC50_9ACTN</name>
<evidence type="ECO:0000256" key="3">
    <source>
        <dbReference type="SAM" id="SignalP"/>
    </source>
</evidence>